<comment type="caution">
    <text evidence="2">The sequence shown here is derived from an EMBL/GenBank/DDBJ whole genome shotgun (WGS) entry which is preliminary data.</text>
</comment>
<name>A0A9K3I4Z8_HELAN</name>
<keyword evidence="3" id="KW-1185">Reference proteome</keyword>
<dbReference type="Proteomes" id="UP000215914">
    <property type="component" value="Unassembled WGS sequence"/>
</dbReference>
<protein>
    <submittedName>
        <fullName evidence="2">Uncharacterized protein</fullName>
    </submittedName>
</protein>
<organism evidence="2 3">
    <name type="scientific">Helianthus annuus</name>
    <name type="common">Common sunflower</name>
    <dbReference type="NCBI Taxonomy" id="4232"/>
    <lineage>
        <taxon>Eukaryota</taxon>
        <taxon>Viridiplantae</taxon>
        <taxon>Streptophyta</taxon>
        <taxon>Embryophyta</taxon>
        <taxon>Tracheophyta</taxon>
        <taxon>Spermatophyta</taxon>
        <taxon>Magnoliopsida</taxon>
        <taxon>eudicotyledons</taxon>
        <taxon>Gunneridae</taxon>
        <taxon>Pentapetalae</taxon>
        <taxon>asterids</taxon>
        <taxon>campanulids</taxon>
        <taxon>Asterales</taxon>
        <taxon>Asteraceae</taxon>
        <taxon>Asteroideae</taxon>
        <taxon>Heliantheae alliance</taxon>
        <taxon>Heliantheae</taxon>
        <taxon>Helianthus</taxon>
    </lineage>
</organism>
<reference evidence="2" key="2">
    <citation type="submission" date="2020-06" db="EMBL/GenBank/DDBJ databases">
        <title>Helianthus annuus Genome sequencing and assembly Release 2.</title>
        <authorList>
            <person name="Gouzy J."/>
            <person name="Langlade N."/>
            <person name="Munos S."/>
        </authorList>
    </citation>
    <scope>NUCLEOTIDE SEQUENCE</scope>
    <source>
        <tissue evidence="2">Leaves</tissue>
    </source>
</reference>
<dbReference type="AlphaFoldDB" id="A0A9K3I4Z8"/>
<accession>A0A9K3I4Z8</accession>
<gene>
    <name evidence="2" type="ORF">HanXRQr2_Chr09g0377921</name>
</gene>
<keyword evidence="1" id="KW-1133">Transmembrane helix</keyword>
<evidence type="ECO:0000313" key="3">
    <source>
        <dbReference type="Proteomes" id="UP000215914"/>
    </source>
</evidence>
<evidence type="ECO:0000313" key="2">
    <source>
        <dbReference type="EMBL" id="KAF5790000.1"/>
    </source>
</evidence>
<feature type="transmembrane region" description="Helical" evidence="1">
    <location>
        <begin position="16"/>
        <end position="37"/>
    </location>
</feature>
<proteinExistence type="predicted"/>
<evidence type="ECO:0000256" key="1">
    <source>
        <dbReference type="SAM" id="Phobius"/>
    </source>
</evidence>
<sequence>MMLNKVKKRGHTNNEYVYIFMLQFTLMGQILVNLSSLNKESTMHKILKMQLLGLEAKTYAVFRDGISN</sequence>
<reference evidence="2" key="1">
    <citation type="journal article" date="2017" name="Nature">
        <title>The sunflower genome provides insights into oil metabolism, flowering and Asterid evolution.</title>
        <authorList>
            <person name="Badouin H."/>
            <person name="Gouzy J."/>
            <person name="Grassa C.J."/>
            <person name="Murat F."/>
            <person name="Staton S.E."/>
            <person name="Cottret L."/>
            <person name="Lelandais-Briere C."/>
            <person name="Owens G.L."/>
            <person name="Carrere S."/>
            <person name="Mayjonade B."/>
            <person name="Legrand L."/>
            <person name="Gill N."/>
            <person name="Kane N.C."/>
            <person name="Bowers J.E."/>
            <person name="Hubner S."/>
            <person name="Bellec A."/>
            <person name="Berard A."/>
            <person name="Berges H."/>
            <person name="Blanchet N."/>
            <person name="Boniface M.C."/>
            <person name="Brunel D."/>
            <person name="Catrice O."/>
            <person name="Chaidir N."/>
            <person name="Claudel C."/>
            <person name="Donnadieu C."/>
            <person name="Faraut T."/>
            <person name="Fievet G."/>
            <person name="Helmstetter N."/>
            <person name="King M."/>
            <person name="Knapp S.J."/>
            <person name="Lai Z."/>
            <person name="Le Paslier M.C."/>
            <person name="Lippi Y."/>
            <person name="Lorenzon L."/>
            <person name="Mandel J.R."/>
            <person name="Marage G."/>
            <person name="Marchand G."/>
            <person name="Marquand E."/>
            <person name="Bret-Mestries E."/>
            <person name="Morien E."/>
            <person name="Nambeesan S."/>
            <person name="Nguyen T."/>
            <person name="Pegot-Espagnet P."/>
            <person name="Pouilly N."/>
            <person name="Raftis F."/>
            <person name="Sallet E."/>
            <person name="Schiex T."/>
            <person name="Thomas J."/>
            <person name="Vandecasteele C."/>
            <person name="Vares D."/>
            <person name="Vear F."/>
            <person name="Vautrin S."/>
            <person name="Crespi M."/>
            <person name="Mangin B."/>
            <person name="Burke J.M."/>
            <person name="Salse J."/>
            <person name="Munos S."/>
            <person name="Vincourt P."/>
            <person name="Rieseberg L.H."/>
            <person name="Langlade N.B."/>
        </authorList>
    </citation>
    <scope>NUCLEOTIDE SEQUENCE</scope>
    <source>
        <tissue evidence="2">Leaves</tissue>
    </source>
</reference>
<dbReference type="Gramene" id="mRNA:HanXRQr2_Chr09g0377921">
    <property type="protein sequence ID" value="CDS:HanXRQr2_Chr09g0377921.1"/>
    <property type="gene ID" value="HanXRQr2_Chr09g0377921"/>
</dbReference>
<dbReference type="EMBL" id="MNCJ02000324">
    <property type="protein sequence ID" value="KAF5790000.1"/>
    <property type="molecule type" value="Genomic_DNA"/>
</dbReference>
<keyword evidence="1" id="KW-0472">Membrane</keyword>
<keyword evidence="1" id="KW-0812">Transmembrane</keyword>